<dbReference type="EMBL" id="JABEVY010000091">
    <property type="protein sequence ID" value="KAF5250388.1"/>
    <property type="molecule type" value="Genomic_DNA"/>
</dbReference>
<evidence type="ECO:0000313" key="6">
    <source>
        <dbReference type="EMBL" id="KAF5250388.1"/>
    </source>
</evidence>
<dbReference type="SUPFAM" id="SSF57701">
    <property type="entry name" value="Zn2/Cys6 DNA-binding domain"/>
    <property type="match status" value="1"/>
</dbReference>
<feature type="region of interest" description="Disordered" evidence="3">
    <location>
        <begin position="57"/>
        <end position="90"/>
    </location>
</feature>
<dbReference type="InterPro" id="IPR001138">
    <property type="entry name" value="Zn2Cys6_DnaBD"/>
</dbReference>
<gene>
    <name evidence="6" type="ORF">FANTH_4421</name>
</gene>
<name>A0A8H4ZPS8_9HYPO</name>
<dbReference type="PANTHER" id="PTHR37534">
    <property type="entry name" value="TRANSCRIPTIONAL ACTIVATOR PROTEIN UGA3"/>
    <property type="match status" value="1"/>
</dbReference>
<dbReference type="InterPro" id="IPR036864">
    <property type="entry name" value="Zn2-C6_fun-type_DNA-bd_sf"/>
</dbReference>
<dbReference type="GO" id="GO:0008270">
    <property type="term" value="F:zinc ion binding"/>
    <property type="evidence" value="ECO:0007669"/>
    <property type="project" value="InterPro"/>
</dbReference>
<evidence type="ECO:0000256" key="2">
    <source>
        <dbReference type="ARBA" id="ARBA00023242"/>
    </source>
</evidence>
<reference evidence="6 7" key="1">
    <citation type="journal article" date="2020" name="BMC Genomics">
        <title>Correction to: Identification and distribution of gene clusters required for synthesis of sphingolipid metabolism inhibitors in diverse species of the filamentous fungus Fusarium.</title>
        <authorList>
            <person name="Kim H.S."/>
            <person name="Lohmar J.M."/>
            <person name="Busman M."/>
            <person name="Brown D.W."/>
            <person name="Naumann T.A."/>
            <person name="Divon H.H."/>
            <person name="Lysoe E."/>
            <person name="Uhlig S."/>
            <person name="Proctor R.H."/>
        </authorList>
    </citation>
    <scope>NUCLEOTIDE SEQUENCE [LARGE SCALE GENOMIC DNA]</scope>
    <source>
        <strain evidence="6 7">NRRL 25214</strain>
    </source>
</reference>
<evidence type="ECO:0000256" key="4">
    <source>
        <dbReference type="SAM" id="SignalP"/>
    </source>
</evidence>
<dbReference type="InterPro" id="IPR021858">
    <property type="entry name" value="Fun_TF"/>
</dbReference>
<evidence type="ECO:0000256" key="1">
    <source>
        <dbReference type="ARBA" id="ARBA00004123"/>
    </source>
</evidence>
<dbReference type="Pfam" id="PF00172">
    <property type="entry name" value="Zn_clus"/>
    <property type="match status" value="1"/>
</dbReference>
<keyword evidence="7" id="KW-1185">Reference proteome</keyword>
<keyword evidence="2" id="KW-0539">Nucleus</keyword>
<feature type="chain" id="PRO_5034636952" description="Zn(2)-C6 fungal-type domain-containing protein" evidence="4">
    <location>
        <begin position="16"/>
        <end position="632"/>
    </location>
</feature>
<dbReference type="CDD" id="cd00067">
    <property type="entry name" value="GAL4"/>
    <property type="match status" value="1"/>
</dbReference>
<sequence length="632" mass="70069">MLFVLLISPALKVDARNVKVKCDEVRPACSQCLKRRFECPGYEKRIRWSAKHEVSKPSQLLGLDPSGPREASKPDVPVDLPGLGGEPSSPTVAARHFQAQVPSSASTSAFANQHVQDLSADSPAGTFSEDLREWLLNQDLALSGDGSDARNFMDQSANAFPTGTNRMSVTPRVACPQNSDLDALSASDNDIQGRSQLGTKYGELLKYFFANICILHSTCEESANSFKNMIECFLDTSTLVLRCVVCISAIHCFQGDTAMLPATLEYQSAAIHSLSLAISQIVAGTECSNTLDFETPANLPLILYQLREALLASLLLGLTSPWFDPSNIGLPHLIGARAMAYWECCMAFVIDQPLNAMDYLVPFSHHSDKVYPHSFTGLSTPIFIALGRIGICVRQKQMFIRLDKFGWTDRDGYASLESELFETAAFLKQSMLQFTLPEDASIQGHLPHSIAIDQMRSFAEMYRFAALLELYRNFAPCSSCIEVERRIRNMSLLITGFAKELPEQGSWGIYQTLALIISGSVLYSAPGTQKPTVDKSTGRLESLDKALMLATTRPQQTIKCRDFVRKRLQVSFSTFRLDRISEKALALLEEVWRGFDTNYQQGIGGNWNQSLTPIWPHWTEIMAEGKLQTLLG</sequence>
<dbReference type="GO" id="GO:0005634">
    <property type="term" value="C:nucleus"/>
    <property type="evidence" value="ECO:0007669"/>
    <property type="project" value="UniProtKB-SubCell"/>
</dbReference>
<dbReference type="Gene3D" id="4.10.240.10">
    <property type="entry name" value="Zn(2)-C6 fungal-type DNA-binding domain"/>
    <property type="match status" value="1"/>
</dbReference>
<proteinExistence type="predicted"/>
<feature type="signal peptide" evidence="4">
    <location>
        <begin position="1"/>
        <end position="15"/>
    </location>
</feature>
<dbReference type="Pfam" id="PF11951">
    <property type="entry name" value="Fungal_trans_2"/>
    <property type="match status" value="2"/>
</dbReference>
<keyword evidence="4" id="KW-0732">Signal</keyword>
<comment type="subcellular location">
    <subcellularLocation>
        <location evidence="1">Nucleus</location>
    </subcellularLocation>
</comment>
<evidence type="ECO:0000259" key="5">
    <source>
        <dbReference type="Pfam" id="PF00172"/>
    </source>
</evidence>
<evidence type="ECO:0000313" key="7">
    <source>
        <dbReference type="Proteomes" id="UP000573603"/>
    </source>
</evidence>
<comment type="caution">
    <text evidence="6">The sequence shown here is derived from an EMBL/GenBank/DDBJ whole genome shotgun (WGS) entry which is preliminary data.</text>
</comment>
<dbReference type="AlphaFoldDB" id="A0A8H4ZPS8"/>
<dbReference type="GO" id="GO:0000981">
    <property type="term" value="F:DNA-binding transcription factor activity, RNA polymerase II-specific"/>
    <property type="evidence" value="ECO:0007669"/>
    <property type="project" value="InterPro"/>
</dbReference>
<dbReference type="Proteomes" id="UP000573603">
    <property type="component" value="Unassembled WGS sequence"/>
</dbReference>
<accession>A0A8H4ZPS8</accession>
<evidence type="ECO:0000256" key="3">
    <source>
        <dbReference type="SAM" id="MobiDB-lite"/>
    </source>
</evidence>
<dbReference type="PANTHER" id="PTHR37534:SF44">
    <property type="entry name" value="ZN(II)2CYS6 TRANSCRIPTION FACTOR (EUROFUNG)"/>
    <property type="match status" value="1"/>
</dbReference>
<dbReference type="GO" id="GO:0045944">
    <property type="term" value="P:positive regulation of transcription by RNA polymerase II"/>
    <property type="evidence" value="ECO:0007669"/>
    <property type="project" value="TreeGrafter"/>
</dbReference>
<protein>
    <recommendedName>
        <fullName evidence="5">Zn(2)-C6 fungal-type domain-containing protein</fullName>
    </recommendedName>
</protein>
<feature type="domain" description="Zn(2)-C6 fungal-type" evidence="5">
    <location>
        <begin position="17"/>
        <end position="49"/>
    </location>
</feature>
<organism evidence="6 7">
    <name type="scientific">Fusarium anthophilum</name>
    <dbReference type="NCBI Taxonomy" id="48485"/>
    <lineage>
        <taxon>Eukaryota</taxon>
        <taxon>Fungi</taxon>
        <taxon>Dikarya</taxon>
        <taxon>Ascomycota</taxon>
        <taxon>Pezizomycotina</taxon>
        <taxon>Sordariomycetes</taxon>
        <taxon>Hypocreomycetidae</taxon>
        <taxon>Hypocreales</taxon>
        <taxon>Nectriaceae</taxon>
        <taxon>Fusarium</taxon>
        <taxon>Fusarium fujikuroi species complex</taxon>
    </lineage>
</organism>
<dbReference type="GO" id="GO:0000976">
    <property type="term" value="F:transcription cis-regulatory region binding"/>
    <property type="evidence" value="ECO:0007669"/>
    <property type="project" value="TreeGrafter"/>
</dbReference>